<feature type="region of interest" description="Disordered" evidence="6">
    <location>
        <begin position="1"/>
        <end position="59"/>
    </location>
</feature>
<proteinExistence type="predicted"/>
<keyword evidence="9" id="KW-1185">Reference proteome</keyword>
<evidence type="ECO:0000256" key="7">
    <source>
        <dbReference type="SAM" id="Phobius"/>
    </source>
</evidence>
<evidence type="ECO:0000256" key="1">
    <source>
        <dbReference type="ARBA" id="ARBA00004141"/>
    </source>
</evidence>
<dbReference type="OrthoDB" id="6258237at2759"/>
<evidence type="ECO:0000256" key="4">
    <source>
        <dbReference type="ARBA" id="ARBA00023136"/>
    </source>
</evidence>
<evidence type="ECO:0000256" key="3">
    <source>
        <dbReference type="ARBA" id="ARBA00022989"/>
    </source>
</evidence>
<accession>A0A7R8H6W3</accession>
<dbReference type="PANTHER" id="PTHR22776">
    <property type="entry name" value="MARVEL-CONTAINING POTENTIAL LIPID RAFT-ASSOCIATED PROTEIN"/>
    <property type="match status" value="1"/>
</dbReference>
<dbReference type="InterPro" id="IPR050578">
    <property type="entry name" value="MARVEL-CKLF_proteins"/>
</dbReference>
<evidence type="ECO:0000256" key="5">
    <source>
        <dbReference type="PROSITE-ProRule" id="PRU00581"/>
    </source>
</evidence>
<dbReference type="GO" id="GO:0016020">
    <property type="term" value="C:membrane"/>
    <property type="evidence" value="ECO:0007669"/>
    <property type="project" value="UniProtKB-SubCell"/>
</dbReference>
<evidence type="ECO:0000256" key="2">
    <source>
        <dbReference type="ARBA" id="ARBA00022692"/>
    </source>
</evidence>
<evidence type="ECO:0000313" key="8">
    <source>
        <dbReference type="EMBL" id="CAF2890625.1"/>
    </source>
</evidence>
<feature type="transmembrane region" description="Helical" evidence="7">
    <location>
        <begin position="146"/>
        <end position="168"/>
    </location>
</feature>
<dbReference type="Pfam" id="PF01284">
    <property type="entry name" value="MARVEL"/>
    <property type="match status" value="1"/>
</dbReference>
<evidence type="ECO:0000313" key="9">
    <source>
        <dbReference type="Proteomes" id="UP000675881"/>
    </source>
</evidence>
<feature type="transmembrane region" description="Helical" evidence="7">
    <location>
        <begin position="180"/>
        <end position="200"/>
    </location>
</feature>
<feature type="compositionally biased region" description="Polar residues" evidence="6">
    <location>
        <begin position="45"/>
        <end position="59"/>
    </location>
</feature>
<protein>
    <submittedName>
        <fullName evidence="8">(salmon louse) hypothetical protein</fullName>
    </submittedName>
</protein>
<keyword evidence="4 5" id="KW-0472">Membrane</keyword>
<name>A0A7R8H6W3_LEPSM</name>
<evidence type="ECO:0000256" key="6">
    <source>
        <dbReference type="SAM" id="MobiDB-lite"/>
    </source>
</evidence>
<dbReference type="Proteomes" id="UP000675881">
    <property type="component" value="Chromosome 3"/>
</dbReference>
<feature type="transmembrane region" description="Helical" evidence="7">
    <location>
        <begin position="100"/>
        <end position="126"/>
    </location>
</feature>
<dbReference type="AlphaFoldDB" id="A0A7R8H6W3"/>
<feature type="compositionally biased region" description="Polar residues" evidence="6">
    <location>
        <begin position="27"/>
        <end position="36"/>
    </location>
</feature>
<dbReference type="PANTHER" id="PTHR22776:SF97">
    <property type="entry name" value="RE01453P"/>
    <property type="match status" value="1"/>
</dbReference>
<dbReference type="InterPro" id="IPR008253">
    <property type="entry name" value="Marvel"/>
</dbReference>
<reference evidence="8" key="1">
    <citation type="submission" date="2021-02" db="EMBL/GenBank/DDBJ databases">
        <authorList>
            <person name="Bekaert M."/>
        </authorList>
    </citation>
    <scope>NUCLEOTIDE SEQUENCE</scope>
    <source>
        <strain evidence="8">IoA-00</strain>
    </source>
</reference>
<comment type="subcellular location">
    <subcellularLocation>
        <location evidence="1">Membrane</location>
        <topology evidence="1">Multi-pass membrane protein</topology>
    </subcellularLocation>
</comment>
<organism evidence="8 9">
    <name type="scientific">Lepeophtheirus salmonis</name>
    <name type="common">Salmon louse</name>
    <name type="synonym">Caligus salmonis</name>
    <dbReference type="NCBI Taxonomy" id="72036"/>
    <lineage>
        <taxon>Eukaryota</taxon>
        <taxon>Metazoa</taxon>
        <taxon>Ecdysozoa</taxon>
        <taxon>Arthropoda</taxon>
        <taxon>Crustacea</taxon>
        <taxon>Multicrustacea</taxon>
        <taxon>Hexanauplia</taxon>
        <taxon>Copepoda</taxon>
        <taxon>Siphonostomatoida</taxon>
        <taxon>Caligidae</taxon>
        <taxon>Lepeophtheirus</taxon>
    </lineage>
</organism>
<keyword evidence="2 5" id="KW-0812">Transmembrane</keyword>
<dbReference type="EMBL" id="HG994582">
    <property type="protein sequence ID" value="CAF2890625.1"/>
    <property type="molecule type" value="Genomic_DNA"/>
</dbReference>
<keyword evidence="3 7" id="KW-1133">Transmembrane helix</keyword>
<gene>
    <name evidence="8" type="ORF">LSAA_7791</name>
</gene>
<dbReference type="PROSITE" id="PS51225">
    <property type="entry name" value="MARVEL"/>
    <property type="match status" value="1"/>
</dbReference>
<feature type="transmembrane region" description="Helical" evidence="7">
    <location>
        <begin position="77"/>
        <end position="94"/>
    </location>
</feature>
<sequence>MSYPPPAEPINGNGAPPQGGYGYPPQTSSYPPSGASSGHHPTPPTHETSVRVSTDPTPGTHVTQIQLDIGYFKTIPGIIKIVELVLGVLCMILASPARNFWVRIIGFLFVVVTSFIITLLWTFFYFLQLRESIKNNLPFSWLKLEYFYTLITTILYIIAFIVILEGFGYCPGATTCDTRIAAGSFAIFNSIAYGIGTFLLHQEYRSQQM</sequence>